<dbReference type="AlphaFoldDB" id="A0A6A3AZ86"/>
<dbReference type="PANTHER" id="PTHR23503">
    <property type="entry name" value="SOLUTE CARRIER FAMILY 2"/>
    <property type="match status" value="1"/>
</dbReference>
<keyword evidence="4 5" id="KW-0472">Membrane</keyword>
<proteinExistence type="predicted"/>
<dbReference type="InterPro" id="IPR036259">
    <property type="entry name" value="MFS_trans_sf"/>
</dbReference>
<dbReference type="GO" id="GO:0015149">
    <property type="term" value="F:hexose transmembrane transporter activity"/>
    <property type="evidence" value="ECO:0007669"/>
    <property type="project" value="TreeGrafter"/>
</dbReference>
<keyword evidence="7" id="KW-1185">Reference proteome</keyword>
<dbReference type="PANTHER" id="PTHR23503:SF114">
    <property type="entry name" value="PLASTIDIC GLUCOSE TRANSPORTER 3-RELATED"/>
    <property type="match status" value="1"/>
</dbReference>
<gene>
    <name evidence="6" type="ORF">F3Y22_tig00110332pilonHSYRG01056</name>
</gene>
<feature type="transmembrane region" description="Helical" evidence="5">
    <location>
        <begin position="161"/>
        <end position="182"/>
    </location>
</feature>
<keyword evidence="2 5" id="KW-0812">Transmembrane</keyword>
<evidence type="ECO:0000313" key="6">
    <source>
        <dbReference type="EMBL" id="KAE8709183.1"/>
    </source>
</evidence>
<evidence type="ECO:0000256" key="3">
    <source>
        <dbReference type="ARBA" id="ARBA00022989"/>
    </source>
</evidence>
<keyword evidence="3 5" id="KW-1133">Transmembrane helix</keyword>
<accession>A0A6A3AZ86</accession>
<evidence type="ECO:0000256" key="4">
    <source>
        <dbReference type="ARBA" id="ARBA00023136"/>
    </source>
</evidence>
<reference evidence="6" key="1">
    <citation type="submission" date="2019-09" db="EMBL/GenBank/DDBJ databases">
        <title>Draft genome information of white flower Hibiscus syriacus.</title>
        <authorList>
            <person name="Kim Y.-M."/>
        </authorList>
    </citation>
    <scope>NUCLEOTIDE SEQUENCE [LARGE SCALE GENOMIC DNA]</scope>
    <source>
        <strain evidence="6">YM2019G1</strain>
    </source>
</reference>
<feature type="transmembrane region" description="Helical" evidence="5">
    <location>
        <begin position="122"/>
        <end position="141"/>
    </location>
</feature>
<evidence type="ECO:0000256" key="1">
    <source>
        <dbReference type="ARBA" id="ARBA00004370"/>
    </source>
</evidence>
<comment type="subcellular location">
    <subcellularLocation>
        <location evidence="1">Membrane</location>
    </subcellularLocation>
</comment>
<dbReference type="EMBL" id="VEPZ02000937">
    <property type="protein sequence ID" value="KAE8709183.1"/>
    <property type="molecule type" value="Genomic_DNA"/>
</dbReference>
<protein>
    <submittedName>
        <fullName evidence="6">Major facilitator superfamily protein isoform 2</fullName>
    </submittedName>
</protein>
<sequence length="205" mass="22504">MGALLIGSPSKETEGWWRICFWVSAVPPALLALSIEFSPESPHWLFKKGRAADAEAAFEKLFGGPYVKGAIVDLSKSDRGDEAETVKLSELLYGHHRKGSFAALLVMDNLGRKYKADTLLDLWFVLAFAAGAGPVPSLLLSEMFPGRIRAKAMSVCLTVHWIGPLVLDTIFATFCSVAVIFVKRNVMETKGRSLQEIEITFLTAE</sequence>
<dbReference type="SUPFAM" id="SSF103473">
    <property type="entry name" value="MFS general substrate transporter"/>
    <property type="match status" value="1"/>
</dbReference>
<dbReference type="InterPro" id="IPR045263">
    <property type="entry name" value="GLUT"/>
</dbReference>
<comment type="caution">
    <text evidence="6">The sequence shown here is derived from an EMBL/GenBank/DDBJ whole genome shotgun (WGS) entry which is preliminary data.</text>
</comment>
<dbReference type="Gene3D" id="1.20.1250.20">
    <property type="entry name" value="MFS general substrate transporter like domains"/>
    <property type="match status" value="2"/>
</dbReference>
<dbReference type="Proteomes" id="UP000436088">
    <property type="component" value="Unassembled WGS sequence"/>
</dbReference>
<evidence type="ECO:0000256" key="5">
    <source>
        <dbReference type="SAM" id="Phobius"/>
    </source>
</evidence>
<evidence type="ECO:0000256" key="2">
    <source>
        <dbReference type="ARBA" id="ARBA00022692"/>
    </source>
</evidence>
<dbReference type="InterPro" id="IPR005828">
    <property type="entry name" value="MFS_sugar_transport-like"/>
</dbReference>
<dbReference type="GO" id="GO:0016020">
    <property type="term" value="C:membrane"/>
    <property type="evidence" value="ECO:0007669"/>
    <property type="project" value="UniProtKB-SubCell"/>
</dbReference>
<dbReference type="Pfam" id="PF00083">
    <property type="entry name" value="Sugar_tr"/>
    <property type="match status" value="2"/>
</dbReference>
<name>A0A6A3AZ86_HIBSY</name>
<evidence type="ECO:0000313" key="7">
    <source>
        <dbReference type="Proteomes" id="UP000436088"/>
    </source>
</evidence>
<feature type="transmembrane region" description="Helical" evidence="5">
    <location>
        <begin position="15"/>
        <end position="35"/>
    </location>
</feature>
<organism evidence="6 7">
    <name type="scientific">Hibiscus syriacus</name>
    <name type="common">Rose of Sharon</name>
    <dbReference type="NCBI Taxonomy" id="106335"/>
    <lineage>
        <taxon>Eukaryota</taxon>
        <taxon>Viridiplantae</taxon>
        <taxon>Streptophyta</taxon>
        <taxon>Embryophyta</taxon>
        <taxon>Tracheophyta</taxon>
        <taxon>Spermatophyta</taxon>
        <taxon>Magnoliopsida</taxon>
        <taxon>eudicotyledons</taxon>
        <taxon>Gunneridae</taxon>
        <taxon>Pentapetalae</taxon>
        <taxon>rosids</taxon>
        <taxon>malvids</taxon>
        <taxon>Malvales</taxon>
        <taxon>Malvaceae</taxon>
        <taxon>Malvoideae</taxon>
        <taxon>Hibiscus</taxon>
    </lineage>
</organism>